<name>A0A839HTE4_9BURK</name>
<dbReference type="InterPro" id="IPR059206">
    <property type="entry name" value="Sll1717-like"/>
</dbReference>
<evidence type="ECO:0000313" key="3">
    <source>
        <dbReference type="Proteomes" id="UP000586093"/>
    </source>
</evidence>
<feature type="compositionally biased region" description="Basic residues" evidence="1">
    <location>
        <begin position="545"/>
        <end position="560"/>
    </location>
</feature>
<feature type="region of interest" description="Disordered" evidence="1">
    <location>
        <begin position="537"/>
        <end position="606"/>
    </location>
</feature>
<dbReference type="NCBIfam" id="NF047389">
    <property type="entry name" value="ATPase_Sll1717"/>
    <property type="match status" value="1"/>
</dbReference>
<accession>A0A839HTE4</accession>
<evidence type="ECO:0000313" key="2">
    <source>
        <dbReference type="EMBL" id="MBB1161194.1"/>
    </source>
</evidence>
<sequence length="606" mass="69663">MSTLFENQKYLWPWTTLNNLSDPFNDAVNYKTRQQKEFFNRIFLKTESLEECLGPSVYFLIGEKGSGKTAYAAFLDNNEVKEHRCKLSTMTESQYKRFIALKAKGKLDYSDYANIWRPMLLNMVAQALAQKSKGFLSSFTGKFDAIEAEIEAFNSGALNPEVEVAFEMVSETTDKGSAGKEGIASISLEDKQRESTKTEKIRHHLLEQERRLKIALSDLRLGRNHVLFIDGIDYRPESVAYKDYLACVKGLGEAAWDLNTTFFGNIRDSKGRIKIALLVRPDVFNALNLYNSNSRLRDNAVFLEWTTTEEEMRRSNLYKAAGQFFARQQTFEVDPVEAADHYLSSAESDQIFRRLLRSSFQKPRDVLTFMKIARELLVKQQGKGVETRFPSEIVKDGAFTRLFADYLLGEVRNYASFYMEQNDFNLFLKLFQYLHGKREFTYPEYERAFNSFKTWIDGEKVAATEYLRDPEALLQFFFDVNVIGYRELLGQEQERFIHFAYRERTLMNVAPKVKTTGVLLVNPGIAKSLDLGMKAHAVTPDSVPAKRRAQRRRFHDRRPKSNGQALSATSSKRSQPSRQQDAARKQPTQKSSKKHSHKPRGPKTGA</sequence>
<dbReference type="AlphaFoldDB" id="A0A839HTE4"/>
<reference evidence="2 3" key="1">
    <citation type="submission" date="2020-08" db="EMBL/GenBank/DDBJ databases">
        <title>Aquariorum lacteus gen. nov., sp. nov., a new member of the family Comamonadaceae, isolated from freshwater aquarium.</title>
        <authorList>
            <person name="Chun S.-J."/>
        </authorList>
    </citation>
    <scope>NUCLEOTIDE SEQUENCE [LARGE SCALE GENOMIC DNA]</scope>
    <source>
        <strain evidence="2 3">SJAQ100</strain>
    </source>
</reference>
<comment type="caution">
    <text evidence="2">The sequence shown here is derived from an EMBL/GenBank/DDBJ whole genome shotgun (WGS) entry which is preliminary data.</text>
</comment>
<protein>
    <recommendedName>
        <fullName evidence="4">FunZ protein</fullName>
    </recommendedName>
</protein>
<gene>
    <name evidence="2" type="ORF">H4F90_04280</name>
</gene>
<proteinExistence type="predicted"/>
<feature type="compositionally biased region" description="Polar residues" evidence="1">
    <location>
        <begin position="561"/>
        <end position="590"/>
    </location>
</feature>
<keyword evidence="3" id="KW-1185">Reference proteome</keyword>
<organism evidence="2 3">
    <name type="scientific">Aquariibacter albus</name>
    <dbReference type="NCBI Taxonomy" id="2759899"/>
    <lineage>
        <taxon>Bacteria</taxon>
        <taxon>Pseudomonadati</taxon>
        <taxon>Pseudomonadota</taxon>
        <taxon>Betaproteobacteria</taxon>
        <taxon>Burkholderiales</taxon>
        <taxon>Sphaerotilaceae</taxon>
        <taxon>Aquariibacter</taxon>
    </lineage>
</organism>
<feature type="compositionally biased region" description="Basic residues" evidence="1">
    <location>
        <begin position="591"/>
        <end position="606"/>
    </location>
</feature>
<dbReference type="Proteomes" id="UP000586093">
    <property type="component" value="Unassembled WGS sequence"/>
</dbReference>
<dbReference type="EMBL" id="JACIVI010000001">
    <property type="protein sequence ID" value="MBB1161194.1"/>
    <property type="molecule type" value="Genomic_DNA"/>
</dbReference>
<dbReference type="RefSeq" id="WP_182661783.1">
    <property type="nucleotide sequence ID" value="NZ_JACIVI010000001.1"/>
</dbReference>
<evidence type="ECO:0008006" key="4">
    <source>
        <dbReference type="Google" id="ProtNLM"/>
    </source>
</evidence>
<evidence type="ECO:0000256" key="1">
    <source>
        <dbReference type="SAM" id="MobiDB-lite"/>
    </source>
</evidence>